<comment type="similarity">
    <text evidence="1">Belongs to the short-chain dehydrogenases/reductases (SDR) family.</text>
</comment>
<dbReference type="OrthoDB" id="5296at2759"/>
<dbReference type="Proteomes" id="UP000053599">
    <property type="component" value="Unassembled WGS sequence"/>
</dbReference>
<organism evidence="2 3">
    <name type="scientific">Exophiala sideris</name>
    <dbReference type="NCBI Taxonomy" id="1016849"/>
    <lineage>
        <taxon>Eukaryota</taxon>
        <taxon>Fungi</taxon>
        <taxon>Dikarya</taxon>
        <taxon>Ascomycota</taxon>
        <taxon>Pezizomycotina</taxon>
        <taxon>Eurotiomycetes</taxon>
        <taxon>Chaetothyriomycetidae</taxon>
        <taxon>Chaetothyriales</taxon>
        <taxon>Herpotrichiellaceae</taxon>
        <taxon>Exophiala</taxon>
    </lineage>
</organism>
<protein>
    <recommendedName>
        <fullName evidence="4">NAD(P)-binding protein</fullName>
    </recommendedName>
</protein>
<dbReference type="SUPFAM" id="SSF51735">
    <property type="entry name" value="NAD(P)-binding Rossmann-fold domains"/>
    <property type="match status" value="1"/>
</dbReference>
<evidence type="ECO:0008006" key="4">
    <source>
        <dbReference type="Google" id="ProtNLM"/>
    </source>
</evidence>
<evidence type="ECO:0000313" key="3">
    <source>
        <dbReference type="Proteomes" id="UP000053599"/>
    </source>
</evidence>
<dbReference type="InterPro" id="IPR036291">
    <property type="entry name" value="NAD(P)-bd_dom_sf"/>
</dbReference>
<gene>
    <name evidence="2" type="ORF">PV11_02502</name>
</gene>
<dbReference type="InterPro" id="IPR052184">
    <property type="entry name" value="SDR_enzymes"/>
</dbReference>
<dbReference type="PANTHER" id="PTHR45458:SF1">
    <property type="entry name" value="SHORT CHAIN DEHYDROGENASE"/>
    <property type="match status" value="1"/>
</dbReference>
<dbReference type="EMBL" id="KN846951">
    <property type="protein sequence ID" value="KIV86926.1"/>
    <property type="molecule type" value="Genomic_DNA"/>
</dbReference>
<name>A0A0D1XFN5_9EURO</name>
<dbReference type="Pfam" id="PF00106">
    <property type="entry name" value="adh_short"/>
    <property type="match status" value="1"/>
</dbReference>
<dbReference type="HOGENOM" id="CLU_010194_9_1_1"/>
<evidence type="ECO:0000256" key="1">
    <source>
        <dbReference type="RuleBase" id="RU000363"/>
    </source>
</evidence>
<dbReference type="InterPro" id="IPR002347">
    <property type="entry name" value="SDR_fam"/>
</dbReference>
<dbReference type="PANTHER" id="PTHR45458">
    <property type="entry name" value="SHORT-CHAIN DEHYDROGENASE/REDUCTASE SDR"/>
    <property type="match status" value="1"/>
</dbReference>
<dbReference type="GO" id="GO:0016616">
    <property type="term" value="F:oxidoreductase activity, acting on the CH-OH group of donors, NAD or NADP as acceptor"/>
    <property type="evidence" value="ECO:0007669"/>
    <property type="project" value="TreeGrafter"/>
</dbReference>
<accession>A0A0D1XFN5</accession>
<dbReference type="Gene3D" id="3.40.50.720">
    <property type="entry name" value="NAD(P)-binding Rossmann-like Domain"/>
    <property type="match status" value="1"/>
</dbReference>
<dbReference type="CDD" id="cd05325">
    <property type="entry name" value="carb_red_sniffer_like_SDR_c"/>
    <property type="match status" value="1"/>
</dbReference>
<sequence length="232" mass="24874">MPTAVVTGCNSGIGHAFAQLLIKEGYFVYAVDLNAGETLLALHGDKCQIGRLDVTSLDSIYEFKLSLGDKKVDLLLNVAGVMPPPQADSLRTVKQETLQSTFAVNTFGPLLLTQALLDNVLAAPSPRHIAVVSSRVGSIADNTSGGAYAYRSSKAAVNSIFKSLAVELKDKDVVVSILHPGITRTNLGGIVVNSPESVEAQEAAGKLWKVLQSKKMEDTGKFWHREGQELPW</sequence>
<proteinExistence type="inferred from homology"/>
<dbReference type="PRINTS" id="PR00080">
    <property type="entry name" value="SDRFAMILY"/>
</dbReference>
<evidence type="ECO:0000313" key="2">
    <source>
        <dbReference type="EMBL" id="KIV86926.1"/>
    </source>
</evidence>
<dbReference type="AlphaFoldDB" id="A0A0D1XFN5"/>
<dbReference type="PRINTS" id="PR00081">
    <property type="entry name" value="GDHRDH"/>
</dbReference>
<reference evidence="2 3" key="1">
    <citation type="submission" date="2015-01" db="EMBL/GenBank/DDBJ databases">
        <title>The Genome Sequence of Exophiala sideris CBS121828.</title>
        <authorList>
            <consortium name="The Broad Institute Genomics Platform"/>
            <person name="Cuomo C."/>
            <person name="de Hoog S."/>
            <person name="Gorbushina A."/>
            <person name="Stielow B."/>
            <person name="Teixiera M."/>
            <person name="Abouelleil A."/>
            <person name="Chapman S.B."/>
            <person name="Priest M."/>
            <person name="Young S.K."/>
            <person name="Wortman J."/>
            <person name="Nusbaum C."/>
            <person name="Birren B."/>
        </authorList>
    </citation>
    <scope>NUCLEOTIDE SEQUENCE [LARGE SCALE GENOMIC DNA]</scope>
    <source>
        <strain evidence="2 3">CBS 121828</strain>
    </source>
</reference>